<accession>A0A7W7FVD6</accession>
<organism evidence="2 3">
    <name type="scientific">Crossiella cryophila</name>
    <dbReference type="NCBI Taxonomy" id="43355"/>
    <lineage>
        <taxon>Bacteria</taxon>
        <taxon>Bacillati</taxon>
        <taxon>Actinomycetota</taxon>
        <taxon>Actinomycetes</taxon>
        <taxon>Pseudonocardiales</taxon>
        <taxon>Pseudonocardiaceae</taxon>
        <taxon>Crossiella</taxon>
    </lineage>
</organism>
<dbReference type="Proteomes" id="UP000533598">
    <property type="component" value="Unassembled WGS sequence"/>
</dbReference>
<dbReference type="EMBL" id="JACHMH010000001">
    <property type="protein sequence ID" value="MBB4678935.1"/>
    <property type="molecule type" value="Genomic_DNA"/>
</dbReference>
<feature type="signal peptide" evidence="1">
    <location>
        <begin position="1"/>
        <end position="25"/>
    </location>
</feature>
<sequence length="416" mass="44563">MRGSLLSVAVVAAALSAGLAVPAQAAPADPLPNGGSYAALKAAKVVHTDLAEPLRTFPVTEDKVRVGSWLDKGFHSSKVYLTFDLTGMHGAELLTAHLSAIETAGDCERTRVTEAWVVDGHGEPTWLNPPRERVKLAGPSAFGPCAGDFVGWGAEELVREAVNSRKPSITLALRISGAAQLNPADSRSYERLALVVRYNRAPNAPTGLALMTGSTKRDCVREHQFINDPSPRMVGAMSDPDPNEQLLAKFTLASTTDPAHRAEVDGGFLSTDYAHGYVPANFLRDNETYELTLRAADPFNAISPPSAPCRFTTDFTRPDKAPGVVSTDYPAGDEEPGHGGIGVTGKFTFSPNGVGDIAAYYWGDGDRMRSTPANADGTLTVEFTPTRAHSQLMRVYAKDRAGNLSPATEYEFYVKR</sequence>
<proteinExistence type="predicted"/>
<evidence type="ECO:0000313" key="3">
    <source>
        <dbReference type="Proteomes" id="UP000533598"/>
    </source>
</evidence>
<keyword evidence="1" id="KW-0732">Signal</keyword>
<evidence type="ECO:0000313" key="2">
    <source>
        <dbReference type="EMBL" id="MBB4678935.1"/>
    </source>
</evidence>
<reference evidence="2 3" key="1">
    <citation type="submission" date="2020-08" db="EMBL/GenBank/DDBJ databases">
        <title>Sequencing the genomes of 1000 actinobacteria strains.</title>
        <authorList>
            <person name="Klenk H.-P."/>
        </authorList>
    </citation>
    <scope>NUCLEOTIDE SEQUENCE [LARGE SCALE GENOMIC DNA]</scope>
    <source>
        <strain evidence="2 3">DSM 44230</strain>
    </source>
</reference>
<name>A0A7W7FVD6_9PSEU</name>
<feature type="chain" id="PRO_5031545826" evidence="1">
    <location>
        <begin position="26"/>
        <end position="416"/>
    </location>
</feature>
<dbReference type="RefSeq" id="WP_185004739.1">
    <property type="nucleotide sequence ID" value="NZ_BAAAUI010000069.1"/>
</dbReference>
<keyword evidence="3" id="KW-1185">Reference proteome</keyword>
<evidence type="ECO:0000256" key="1">
    <source>
        <dbReference type="SAM" id="SignalP"/>
    </source>
</evidence>
<dbReference type="AlphaFoldDB" id="A0A7W7FVD6"/>
<protein>
    <submittedName>
        <fullName evidence="2">Uncharacterized protein</fullName>
    </submittedName>
</protein>
<comment type="caution">
    <text evidence="2">The sequence shown here is derived from an EMBL/GenBank/DDBJ whole genome shotgun (WGS) entry which is preliminary data.</text>
</comment>
<gene>
    <name evidence="2" type="ORF">HNR67_005053</name>
</gene>